<dbReference type="EMBL" id="BAAAPH010000004">
    <property type="protein sequence ID" value="GAA1558262.1"/>
    <property type="molecule type" value="Genomic_DNA"/>
</dbReference>
<accession>A0ABN2CHY3</accession>
<protein>
    <submittedName>
        <fullName evidence="1">Uncharacterized protein</fullName>
    </submittedName>
</protein>
<dbReference type="Proteomes" id="UP001501705">
    <property type="component" value="Unassembled WGS sequence"/>
</dbReference>
<sequence>MPWNARPDEPPMPPRLATYALRTADLSQAGRPVGTLLVEPELYTEQTSGALWWRRWSQPQWAAHLWLDLPGLHLEVDATDTLIAPGDLEAELDDWDANRFTFAGQSLTLHWRPSTELASE</sequence>
<proteinExistence type="predicted"/>
<organism evidence="1 2">
    <name type="scientific">Kribbella hippodromi</name>
    <dbReference type="NCBI Taxonomy" id="434347"/>
    <lineage>
        <taxon>Bacteria</taxon>
        <taxon>Bacillati</taxon>
        <taxon>Actinomycetota</taxon>
        <taxon>Actinomycetes</taxon>
        <taxon>Propionibacteriales</taxon>
        <taxon>Kribbellaceae</taxon>
        <taxon>Kribbella</taxon>
    </lineage>
</organism>
<name>A0ABN2CHY3_9ACTN</name>
<comment type="caution">
    <text evidence="1">The sequence shown here is derived from an EMBL/GenBank/DDBJ whole genome shotgun (WGS) entry which is preliminary data.</text>
</comment>
<reference evidence="1 2" key="1">
    <citation type="journal article" date="2019" name="Int. J. Syst. Evol. Microbiol.">
        <title>The Global Catalogue of Microorganisms (GCM) 10K type strain sequencing project: providing services to taxonomists for standard genome sequencing and annotation.</title>
        <authorList>
            <consortium name="The Broad Institute Genomics Platform"/>
            <consortium name="The Broad Institute Genome Sequencing Center for Infectious Disease"/>
            <person name="Wu L."/>
            <person name="Ma J."/>
        </authorList>
    </citation>
    <scope>NUCLEOTIDE SEQUENCE [LARGE SCALE GENOMIC DNA]</scope>
    <source>
        <strain evidence="1 2">JCM 15572</strain>
    </source>
</reference>
<gene>
    <name evidence="1" type="ORF">GCM10009804_13800</name>
</gene>
<keyword evidence="2" id="KW-1185">Reference proteome</keyword>
<evidence type="ECO:0000313" key="1">
    <source>
        <dbReference type="EMBL" id="GAA1558262.1"/>
    </source>
</evidence>
<evidence type="ECO:0000313" key="2">
    <source>
        <dbReference type="Proteomes" id="UP001501705"/>
    </source>
</evidence>